<evidence type="ECO:0000256" key="1">
    <source>
        <dbReference type="SAM" id="MobiDB-lite"/>
    </source>
</evidence>
<dbReference type="PATRIC" id="fig|37916.4.peg.2943"/>
<gene>
    <name evidence="2" type="ORF">MCHLDSM_03016</name>
</gene>
<feature type="region of interest" description="Disordered" evidence="1">
    <location>
        <begin position="31"/>
        <end position="50"/>
    </location>
</feature>
<name>A0A0J6W5H9_9MYCO</name>
<sequence length="70" mass="7563">MAACGYAPSVPAARQRNFALPPVWRPLPRHPWPLQPSQAERAGGGIGNTRRGVGHVVAYEAGLFGEERND</sequence>
<reference evidence="2 3" key="1">
    <citation type="journal article" date="2015" name="Genome Biol. Evol.">
        <title>Characterization of Three Mycobacterium spp. with Potential Use in Bioremediation by Genome Sequencing and Comparative Genomics.</title>
        <authorList>
            <person name="Das S."/>
            <person name="Pettersson B.M."/>
            <person name="Behra P.R."/>
            <person name="Ramesh M."/>
            <person name="Dasgupta S."/>
            <person name="Bhattacharya A."/>
            <person name="Kirsebom L.A."/>
        </authorList>
    </citation>
    <scope>NUCLEOTIDE SEQUENCE [LARGE SCALE GENOMIC DNA]</scope>
    <source>
        <strain evidence="2 3">DSM 43826</strain>
    </source>
</reference>
<proteinExistence type="predicted"/>
<evidence type="ECO:0000313" key="3">
    <source>
        <dbReference type="Proteomes" id="UP000036513"/>
    </source>
</evidence>
<organism evidence="2 3">
    <name type="scientific">Mycolicibacterium chlorophenolicum</name>
    <dbReference type="NCBI Taxonomy" id="37916"/>
    <lineage>
        <taxon>Bacteria</taxon>
        <taxon>Bacillati</taxon>
        <taxon>Actinomycetota</taxon>
        <taxon>Actinomycetes</taxon>
        <taxon>Mycobacteriales</taxon>
        <taxon>Mycobacteriaceae</taxon>
        <taxon>Mycolicibacterium</taxon>
    </lineage>
</organism>
<evidence type="ECO:0000313" key="2">
    <source>
        <dbReference type="EMBL" id="KMO76867.1"/>
    </source>
</evidence>
<comment type="caution">
    <text evidence="2">The sequence shown here is derived from an EMBL/GenBank/DDBJ whole genome shotgun (WGS) entry which is preliminary data.</text>
</comment>
<dbReference type="RefSeq" id="WP_131722638.1">
    <property type="nucleotide sequence ID" value="NZ_JYNL01000023.1"/>
</dbReference>
<dbReference type="EMBL" id="JYNL01000023">
    <property type="protein sequence ID" value="KMO76867.1"/>
    <property type="molecule type" value="Genomic_DNA"/>
</dbReference>
<dbReference type="AlphaFoldDB" id="A0A0J6W5H9"/>
<dbReference type="Proteomes" id="UP000036513">
    <property type="component" value="Unassembled WGS sequence"/>
</dbReference>
<keyword evidence="3" id="KW-1185">Reference proteome</keyword>
<protein>
    <submittedName>
        <fullName evidence="2">Uncharacterized protein</fullName>
    </submittedName>
</protein>
<accession>A0A0J6W5H9</accession>